<evidence type="ECO:0000259" key="17">
    <source>
        <dbReference type="PROSITE" id="PS50093"/>
    </source>
</evidence>
<dbReference type="GO" id="GO:0005262">
    <property type="term" value="F:calcium channel activity"/>
    <property type="evidence" value="ECO:0007669"/>
    <property type="project" value="TreeGrafter"/>
</dbReference>
<proteinExistence type="inferred from homology"/>
<feature type="region of interest" description="Disordered" evidence="14">
    <location>
        <begin position="1332"/>
        <end position="1354"/>
    </location>
</feature>
<dbReference type="Gene3D" id="1.10.287.70">
    <property type="match status" value="1"/>
</dbReference>
<evidence type="ECO:0000256" key="4">
    <source>
        <dbReference type="ARBA" id="ARBA00022475"/>
    </source>
</evidence>
<dbReference type="InterPro" id="IPR036392">
    <property type="entry name" value="PLAT/LH2_dom_sf"/>
</dbReference>
<feature type="transmembrane region" description="Helical" evidence="15">
    <location>
        <begin position="1684"/>
        <end position="1710"/>
    </location>
</feature>
<feature type="domain" description="PLAT" evidence="18">
    <location>
        <begin position="1481"/>
        <end position="1598"/>
    </location>
</feature>
<feature type="coiled-coil region" evidence="13">
    <location>
        <begin position="1789"/>
        <end position="1816"/>
    </location>
</feature>
<dbReference type="InterPro" id="IPR001024">
    <property type="entry name" value="PLAT/LH2_dom"/>
</dbReference>
<feature type="compositionally biased region" description="Acidic residues" evidence="14">
    <location>
        <begin position="1332"/>
        <end position="1341"/>
    </location>
</feature>
<feature type="domain" description="PKD" evidence="17">
    <location>
        <begin position="146"/>
        <end position="187"/>
    </location>
</feature>
<dbReference type="SUPFAM" id="SSF49299">
    <property type="entry name" value="PKD domain"/>
    <property type="match status" value="1"/>
</dbReference>
<evidence type="ECO:0000256" key="16">
    <source>
        <dbReference type="SAM" id="SignalP"/>
    </source>
</evidence>
<feature type="chain" id="PRO_5004716961" description="PKD domain-containing protein" evidence="16">
    <location>
        <begin position="22"/>
        <end position="2587"/>
    </location>
</feature>
<dbReference type="InterPro" id="IPR002859">
    <property type="entry name" value="PKD/REJ-like"/>
</dbReference>
<dbReference type="OrthoDB" id="10039908at2759"/>
<accession>V4ATQ6</accession>
<feature type="region of interest" description="Disordered" evidence="14">
    <location>
        <begin position="2467"/>
        <end position="2507"/>
    </location>
</feature>
<dbReference type="CTD" id="20237571"/>
<comment type="similarity">
    <text evidence="3">Belongs to the polycystin family.</text>
</comment>
<evidence type="ECO:0000313" key="20">
    <source>
        <dbReference type="Proteomes" id="UP000030746"/>
    </source>
</evidence>
<evidence type="ECO:0000256" key="13">
    <source>
        <dbReference type="SAM" id="Coils"/>
    </source>
</evidence>
<dbReference type="STRING" id="225164.V4ATQ6"/>
<dbReference type="HOGENOM" id="CLU_227958_0_0_1"/>
<dbReference type="Pfam" id="PF20519">
    <property type="entry name" value="Polycystin_dom"/>
    <property type="match status" value="1"/>
</dbReference>
<dbReference type="InterPro" id="IPR003915">
    <property type="entry name" value="PKD_2"/>
</dbReference>
<feature type="transmembrane region" description="Helical" evidence="15">
    <location>
        <begin position="1866"/>
        <end position="1888"/>
    </location>
</feature>
<comment type="caution">
    <text evidence="12">Lacks conserved residue(s) required for the propagation of feature annotation.</text>
</comment>
<feature type="transmembrane region" description="Helical" evidence="15">
    <location>
        <begin position="1643"/>
        <end position="1664"/>
    </location>
</feature>
<evidence type="ECO:0000259" key="18">
    <source>
        <dbReference type="PROSITE" id="PS50095"/>
    </source>
</evidence>
<comment type="subcellular location">
    <subcellularLocation>
        <location evidence="2">Cell membrane</location>
        <topology evidence="2">Multi-pass membrane protein</topology>
    </subcellularLocation>
    <subcellularLocation>
        <location evidence="1">Cell projection</location>
        <location evidence="1">Cilium</location>
    </subcellularLocation>
</comment>
<evidence type="ECO:0000256" key="15">
    <source>
        <dbReference type="SAM" id="Phobius"/>
    </source>
</evidence>
<dbReference type="SUPFAM" id="SSF49723">
    <property type="entry name" value="Lipase/lipooxygenase domain (PLAT/LH2 domain)"/>
    <property type="match status" value="1"/>
</dbReference>
<dbReference type="Pfam" id="PF01477">
    <property type="entry name" value="PLAT"/>
    <property type="match status" value="1"/>
</dbReference>
<feature type="compositionally biased region" description="Basic and acidic residues" evidence="14">
    <location>
        <begin position="2520"/>
        <end position="2549"/>
    </location>
</feature>
<evidence type="ECO:0000256" key="5">
    <source>
        <dbReference type="ARBA" id="ARBA00022692"/>
    </source>
</evidence>
<evidence type="ECO:0000256" key="9">
    <source>
        <dbReference type="ARBA" id="ARBA00023136"/>
    </source>
</evidence>
<dbReference type="PRINTS" id="PR01433">
    <property type="entry name" value="POLYCYSTIN2"/>
</dbReference>
<keyword evidence="8" id="KW-0969">Cilium</keyword>
<feature type="signal peptide" evidence="16">
    <location>
        <begin position="1"/>
        <end position="21"/>
    </location>
</feature>
<dbReference type="RefSeq" id="XP_009048802.1">
    <property type="nucleotide sequence ID" value="XM_009050554.1"/>
</dbReference>
<dbReference type="PROSITE" id="PS50095">
    <property type="entry name" value="PLAT"/>
    <property type="match status" value="1"/>
</dbReference>
<keyword evidence="11" id="KW-0966">Cell projection</keyword>
<dbReference type="Proteomes" id="UP000030746">
    <property type="component" value="Unassembled WGS sequence"/>
</dbReference>
<dbReference type="InterPro" id="IPR046791">
    <property type="entry name" value="Polycystin_dom"/>
</dbReference>
<evidence type="ECO:0000256" key="1">
    <source>
        <dbReference type="ARBA" id="ARBA00004138"/>
    </source>
</evidence>
<feature type="region of interest" description="Disordered" evidence="14">
    <location>
        <begin position="2520"/>
        <end position="2587"/>
    </location>
</feature>
<dbReference type="PANTHER" id="PTHR10877:SF194">
    <property type="entry name" value="LOCATION OF VULVA DEFECTIVE 1"/>
    <property type="match status" value="1"/>
</dbReference>
<feature type="compositionally biased region" description="Polar residues" evidence="14">
    <location>
        <begin position="2555"/>
        <end position="2580"/>
    </location>
</feature>
<sequence length="2587" mass="292315">MWRNWLIALISTGLYYEICTGAGYLDLQPSNLTVAQNTEVPFKLNSSISSETNCTIYFGDGSSLDLYRESGDQNPIPFTKLFTTVGNQSVTATCDDFPFNVVSYILVKTYTINDFNLLYTSPFSVNYTVYGDVPFTILLSDIEAVPSNVQLSWDFGDGIIEDTVLTDWITVHRYATRGLYVGQLSITALGSERIYTFEQQVGVIKLSVNKDVDFVNTAISFTIAFVTPLSDNPTTLPITLDYGDGETIAITTEAIPTKNHYYPLDDYYYPLVTGENGSFIEHVALPNPLIIENDINNKLQPAFDGNINFPPGDLSFQMNVPAGTPRLYYMKCSFRFGDDIDKGLHIFIHNQTVNNPLIFEYHYRTLGQHRVHWKCEKKLTSQAGNFLVKVINNCVTKNGVFDRQYSNHTRPLGLYTSDVQEITSRLTVVCINQGPYYLWSMYKLRNITSEPFPNPDEWEEVYPIQQPGGDSIQFPIGSIPRGWYRLNFRVSFTTHTRYFEESTYIAFLEPPLRADIVGGFTVTGGYYEHEINGFEQSYDPLIEIGNEDPDIEFSWQCSRVASSTFNELQAIYHNESISVPCSNITTAAGRGILSFDASALTSPEGFVFVLTVTKPDRNSDTFTQLFQVEGGTPKIDIKCIINCEIKTAVSSDLSLVVYCPSCLETDLLEAQYTWNMVHLVPEESTEQANFSVVENFEENVIDTGENPSTFVLKKGFIEPGKVYLISVEVILPGFETPGFSSFRVVTNLPPYGGTCTVDPTSGVATQTKFRVFCDNWKDEGYRNGYNPVLDKHEPFTFKYLIGKENHLVPLMAGGESTSPEMDLPLFPELNGTDYSIIIRVFDILQDYTEVTLNITLTSPLASMPNVSGAEKVDDLISAKSTDLSEASGTSSTVRFSRTVNSVVAAVQSVPLPQDPLLIDATGGISQVQPDWLELWNDFKRPRDLTTQKAVAEKGQDFVAVMKGRKESFTDLNGQGVTIVSECLTNIMANPESTTLDTALQGADVTFSASDRLNGLLNKRPFPVKEKIDEVVNGMTGMMDKVINAVTPDLEGKVAEITTASVRELVSQTGIGGSEVSPNEAAFIAQRIATIQNLEVEKKKNASRQLISGMEDSLERSHDALTKSLVSGQAPKTIERGNIVLRAQKLSPNELARQDIKAGDFTLNLPAANTTGGLNRSEPVDIQATVFKKNPFSWGSNGTSYGIDSPIVSLKLKAPNGTVANKMPISLKLKTKSPPKYQTFNVNETLKGPYGMHYHTFLLRDTADYSFMVIKASNETTNVKAYFRVDKTPKLKHYDYKINVAAEEVNGERIFKLLVPAHTLKKGKVVVGLLFDEEEPDPDDPEANSRRRRSVSFNEKGVNETTTSYNLVAGTDGCKVWIREREYWDDTSCKVSPYSTPEETICDCEDPPALTFGSSFYSPPNTIDFSTVFEKFDISNASVYGTVLAILLVYILLLLWARRADKRDYRKWQVGYLKDNHKDDEYFYLLTVETGLRKHSGTRSNVYFILSSQKADSGVRVLSDGERHLETGSVMTFIMTSDIQLDELQFLRIWHDNSGEYSADWLFNKMIVEDLETRKRSIFVCNRWLSVGKDDGLIDRIVPISAKKDLTFTHLFSEHARNNATDSHLWLSVVFRPNRSTFTRAQRVSCCICILFLTMITSAMFFRSSNVDTDEETVKDELVLGPLRFSAYTIWVSFVSILITVPPSMVIVYLFRYSRPRRRKSKTSKTKNMIIPEYTADSKEGNGLDLKPVDSEETEVEEISLNSGSGVDKDIGDVDKAEKGELDQSELIRDADKSNKRDNLNEVLESLEKNVLDEMDQEKPLPFWCLYISWILLTVTILVCGFLLILYSMQWGKSVSEEWVTSFFLSFFENIFLTDPLKIAVFAIVFSVLMKSPYSKQDKLDVEIVKDGARKNIKFDQGGQLKPPEPLPEDVLVRARRRQEQETHAYSVLIEIVIYTGFIIALCVIAYGTRDPLSYNFTEHIKTHLYTNRFDKIQNRTHFMAWTEKNLFPFAFATYDFNGDVLDWRRKLYFFDLVSFRVGPVRIRQIRIKDRPPPDNDNFFGDRFYNLLDNRTYYGSLSPEYEETGEYCLYWKPKPCSLEEISSAQTSPSWVYTSSNQDWGLPLIGKISLYGASGYFFDMDINYDSSVAMFTELYNNLWIDRQTRAVSVEFSLFNADANLLMVVQLIAEFPEYGSAVTWHHINAIRIFQHVTSMGIMVIVCEIIVAIVMIVTLVKAIKSIVKQRCQYFQDFWHIMDILTVIITLFGVIIFILKEVFLEQTLSLFREDPKSFVNFEHIVWFDSMFLYALAFLLFFTTIGMMRVLGYNKKITIIALVLKRSAKNLGSFGVLFILMFFGFISSGYILFHSNIAEFKTLYDALFTCFTYLLGKNHLQQMLVVAPILGALFFSLFVFYVIFILLTMFQAILNSGITTVRNEVCSEEQPYGVVDVLMNMYRGLIVDFIPEKLKKSQSENEKDKKGKKKKQKPDYNNHAQGDADAENVSIDANTSPACAETATTTYDNRSKIDASKDPKDANSTPKDVDIVNDPKENTEESSNDGRSTVEDNTIDLNTEDQNSKLNINHHTLETEK</sequence>
<reference evidence="19 20" key="1">
    <citation type="journal article" date="2013" name="Nature">
        <title>Insights into bilaterian evolution from three spiralian genomes.</title>
        <authorList>
            <person name="Simakov O."/>
            <person name="Marletaz F."/>
            <person name="Cho S.J."/>
            <person name="Edsinger-Gonzales E."/>
            <person name="Havlak P."/>
            <person name="Hellsten U."/>
            <person name="Kuo D.H."/>
            <person name="Larsson T."/>
            <person name="Lv J."/>
            <person name="Arendt D."/>
            <person name="Savage R."/>
            <person name="Osoegawa K."/>
            <person name="de Jong P."/>
            <person name="Grimwood J."/>
            <person name="Chapman J.A."/>
            <person name="Shapiro H."/>
            <person name="Aerts A."/>
            <person name="Otillar R.P."/>
            <person name="Terry A.Y."/>
            <person name="Boore J.L."/>
            <person name="Grigoriev I.V."/>
            <person name="Lindberg D.R."/>
            <person name="Seaver E.C."/>
            <person name="Weisblat D.A."/>
            <person name="Putnam N.H."/>
            <person name="Rokhsar D.S."/>
        </authorList>
    </citation>
    <scope>NUCLEOTIDE SEQUENCE [LARGE SCALE GENOMIC DNA]</scope>
</reference>
<name>V4ATQ6_LOTGI</name>
<keyword evidence="10" id="KW-0325">Glycoprotein</keyword>
<feature type="transmembrane region" description="Helical" evidence="15">
    <location>
        <begin position="1823"/>
        <end position="1846"/>
    </location>
</feature>
<evidence type="ECO:0000256" key="7">
    <source>
        <dbReference type="ARBA" id="ARBA00022989"/>
    </source>
</evidence>
<feature type="transmembrane region" description="Helical" evidence="15">
    <location>
        <begin position="2252"/>
        <end position="2270"/>
    </location>
</feature>
<evidence type="ECO:0000313" key="19">
    <source>
        <dbReference type="EMBL" id="ESP00683.1"/>
    </source>
</evidence>
<evidence type="ECO:0000256" key="3">
    <source>
        <dbReference type="ARBA" id="ARBA00007200"/>
    </source>
</evidence>
<dbReference type="FunFam" id="2.60.60.20:FF:000022">
    <property type="entry name" value="Uncharacterized protein"/>
    <property type="match status" value="1"/>
</dbReference>
<dbReference type="GO" id="GO:0005509">
    <property type="term" value="F:calcium ion binding"/>
    <property type="evidence" value="ECO:0007669"/>
    <property type="project" value="InterPro"/>
</dbReference>
<evidence type="ECO:0000256" key="6">
    <source>
        <dbReference type="ARBA" id="ARBA00022729"/>
    </source>
</evidence>
<evidence type="ECO:0000256" key="12">
    <source>
        <dbReference type="PROSITE-ProRule" id="PRU00152"/>
    </source>
</evidence>
<dbReference type="GeneID" id="20237571"/>
<evidence type="ECO:0000256" key="14">
    <source>
        <dbReference type="SAM" id="MobiDB-lite"/>
    </source>
</evidence>
<feature type="transmembrane region" description="Helical" evidence="15">
    <location>
        <begin position="1436"/>
        <end position="1456"/>
    </location>
</feature>
<dbReference type="GO" id="GO:0005886">
    <property type="term" value="C:plasma membrane"/>
    <property type="evidence" value="ECO:0007669"/>
    <property type="project" value="UniProtKB-SubCell"/>
</dbReference>
<dbReference type="EMBL" id="KB200701">
    <property type="protein sequence ID" value="ESP00683.1"/>
    <property type="molecule type" value="Genomic_DNA"/>
</dbReference>
<keyword evidence="6 16" id="KW-0732">Signal</keyword>
<keyword evidence="13" id="KW-0175">Coiled coil</keyword>
<dbReference type="PANTHER" id="PTHR10877">
    <property type="entry name" value="POLYCYSTIN FAMILY MEMBER"/>
    <property type="match status" value="1"/>
</dbReference>
<dbReference type="Pfam" id="PF08016">
    <property type="entry name" value="PKD_channel"/>
    <property type="match status" value="1"/>
</dbReference>
<evidence type="ECO:0000256" key="8">
    <source>
        <dbReference type="ARBA" id="ARBA00023069"/>
    </source>
</evidence>
<dbReference type="InterPro" id="IPR000601">
    <property type="entry name" value="PKD_dom"/>
</dbReference>
<feature type="transmembrane region" description="Helical" evidence="15">
    <location>
        <begin position="2212"/>
        <end position="2232"/>
    </location>
</feature>
<dbReference type="InterPro" id="IPR035986">
    <property type="entry name" value="PKD_dom_sf"/>
</dbReference>
<evidence type="ECO:0000256" key="10">
    <source>
        <dbReference type="ARBA" id="ARBA00023180"/>
    </source>
</evidence>
<keyword evidence="5 15" id="KW-0812">Transmembrane</keyword>
<protein>
    <recommendedName>
        <fullName evidence="21">PKD domain-containing protein</fullName>
    </recommendedName>
</protein>
<evidence type="ECO:0000256" key="11">
    <source>
        <dbReference type="ARBA" id="ARBA00023273"/>
    </source>
</evidence>
<evidence type="ECO:0000256" key="2">
    <source>
        <dbReference type="ARBA" id="ARBA00004651"/>
    </source>
</evidence>
<feature type="transmembrane region" description="Helical" evidence="15">
    <location>
        <begin position="2341"/>
        <end position="2363"/>
    </location>
</feature>
<feature type="transmembrane region" description="Helical" evidence="15">
    <location>
        <begin position="2393"/>
        <end position="2417"/>
    </location>
</feature>
<dbReference type="PROSITE" id="PS50093">
    <property type="entry name" value="PKD"/>
    <property type="match status" value="1"/>
</dbReference>
<dbReference type="SMART" id="SM00308">
    <property type="entry name" value="LH2"/>
    <property type="match status" value="1"/>
</dbReference>
<keyword evidence="4" id="KW-1003">Cell membrane</keyword>
<dbReference type="InterPro" id="IPR013122">
    <property type="entry name" value="PKD1_2_channel"/>
</dbReference>
<dbReference type="KEGG" id="lgi:LOTGIDRAFT_157972"/>
<dbReference type="OMA" id="FVINHAP"/>
<dbReference type="InterPro" id="IPR051223">
    <property type="entry name" value="Polycystin"/>
</dbReference>
<dbReference type="Gene3D" id="2.60.60.20">
    <property type="entry name" value="PLAT/LH2 domain"/>
    <property type="match status" value="1"/>
</dbReference>
<dbReference type="GO" id="GO:0050982">
    <property type="term" value="P:detection of mechanical stimulus"/>
    <property type="evidence" value="ECO:0007669"/>
    <property type="project" value="TreeGrafter"/>
</dbReference>
<dbReference type="GO" id="GO:0005929">
    <property type="term" value="C:cilium"/>
    <property type="evidence" value="ECO:0007669"/>
    <property type="project" value="UniProtKB-SubCell"/>
</dbReference>
<dbReference type="Pfam" id="PF02010">
    <property type="entry name" value="REJ"/>
    <property type="match status" value="1"/>
</dbReference>
<feature type="transmembrane region" description="Helical" evidence="15">
    <location>
        <begin position="1945"/>
        <end position="1967"/>
    </location>
</feature>
<keyword evidence="20" id="KW-1185">Reference proteome</keyword>
<keyword evidence="7 15" id="KW-1133">Transmembrane helix</keyword>
<gene>
    <name evidence="19" type="ORF">LOTGIDRAFT_157972</name>
</gene>
<evidence type="ECO:0008006" key="21">
    <source>
        <dbReference type="Google" id="ProtNLM"/>
    </source>
</evidence>
<keyword evidence="9 15" id="KW-0472">Membrane</keyword>
<feature type="transmembrane region" description="Helical" evidence="15">
    <location>
        <begin position="2301"/>
        <end position="2321"/>
    </location>
</feature>
<organism evidence="19 20">
    <name type="scientific">Lottia gigantea</name>
    <name type="common">Giant owl limpet</name>
    <dbReference type="NCBI Taxonomy" id="225164"/>
    <lineage>
        <taxon>Eukaryota</taxon>
        <taxon>Metazoa</taxon>
        <taxon>Spiralia</taxon>
        <taxon>Lophotrochozoa</taxon>
        <taxon>Mollusca</taxon>
        <taxon>Gastropoda</taxon>
        <taxon>Patellogastropoda</taxon>
        <taxon>Lottioidea</taxon>
        <taxon>Lottiidae</taxon>
        <taxon>Lottia</taxon>
    </lineage>
</organism>